<accession>A0ABR0PNV0</accession>
<dbReference type="SUPFAM" id="SSF53098">
    <property type="entry name" value="Ribonuclease H-like"/>
    <property type="match status" value="1"/>
</dbReference>
<sequence>MANLVYQLVHERISISRGNLAQKILSLKTEHDGIRIKQDLPDLARIHRCPETLPKVKIHFDAAFDKRTFRSASGVVLWGHRDGFLASKTVIHNNVPYPFATEALVGLEAIKLGISLGFQEIQIKGDSRTVIRKCQTTVKDRSAIGAIIRDIQNLSAHFQKINFKHIHRRENMYAYKVANEALESEVISYLAQEDSNRQDLDPEG</sequence>
<dbReference type="InterPro" id="IPR044730">
    <property type="entry name" value="RNase_H-like_dom_plant"/>
</dbReference>
<dbReference type="InterPro" id="IPR012337">
    <property type="entry name" value="RNaseH-like_sf"/>
</dbReference>
<name>A0ABR0PNV0_GOSAR</name>
<dbReference type="PANTHER" id="PTHR47074">
    <property type="entry name" value="BNAC02G40300D PROTEIN"/>
    <property type="match status" value="1"/>
</dbReference>
<protein>
    <recommendedName>
        <fullName evidence="1">RNase H type-1 domain-containing protein</fullName>
    </recommendedName>
</protein>
<dbReference type="InterPro" id="IPR002156">
    <property type="entry name" value="RNaseH_domain"/>
</dbReference>
<dbReference type="InterPro" id="IPR036397">
    <property type="entry name" value="RNaseH_sf"/>
</dbReference>
<dbReference type="InterPro" id="IPR052929">
    <property type="entry name" value="RNase_H-like_EbsB-rel"/>
</dbReference>
<dbReference type="Proteomes" id="UP001358586">
    <property type="component" value="Chromosome 6"/>
</dbReference>
<dbReference type="PANTHER" id="PTHR47074:SF61">
    <property type="entry name" value="RNASE H TYPE-1 DOMAIN-CONTAINING PROTEIN"/>
    <property type="match status" value="1"/>
</dbReference>
<organism evidence="2 3">
    <name type="scientific">Gossypium arboreum</name>
    <name type="common">Tree cotton</name>
    <name type="synonym">Gossypium nanking</name>
    <dbReference type="NCBI Taxonomy" id="29729"/>
    <lineage>
        <taxon>Eukaryota</taxon>
        <taxon>Viridiplantae</taxon>
        <taxon>Streptophyta</taxon>
        <taxon>Embryophyta</taxon>
        <taxon>Tracheophyta</taxon>
        <taxon>Spermatophyta</taxon>
        <taxon>Magnoliopsida</taxon>
        <taxon>eudicotyledons</taxon>
        <taxon>Gunneridae</taxon>
        <taxon>Pentapetalae</taxon>
        <taxon>rosids</taxon>
        <taxon>malvids</taxon>
        <taxon>Malvales</taxon>
        <taxon>Malvaceae</taxon>
        <taxon>Malvoideae</taxon>
        <taxon>Gossypium</taxon>
    </lineage>
</organism>
<gene>
    <name evidence="2" type="ORF">PVK06_021028</name>
</gene>
<evidence type="ECO:0000259" key="1">
    <source>
        <dbReference type="Pfam" id="PF13456"/>
    </source>
</evidence>
<comment type="caution">
    <text evidence="2">The sequence shown here is derived from an EMBL/GenBank/DDBJ whole genome shotgun (WGS) entry which is preliminary data.</text>
</comment>
<feature type="domain" description="RNase H type-1" evidence="1">
    <location>
        <begin position="60"/>
        <end position="181"/>
    </location>
</feature>
<dbReference type="Gene3D" id="3.30.420.10">
    <property type="entry name" value="Ribonuclease H-like superfamily/Ribonuclease H"/>
    <property type="match status" value="1"/>
</dbReference>
<dbReference type="EMBL" id="JARKNE010000006">
    <property type="protein sequence ID" value="KAK5826118.1"/>
    <property type="molecule type" value="Genomic_DNA"/>
</dbReference>
<keyword evidence="3" id="KW-1185">Reference proteome</keyword>
<reference evidence="2 3" key="1">
    <citation type="submission" date="2023-03" db="EMBL/GenBank/DDBJ databases">
        <title>WGS of Gossypium arboreum.</title>
        <authorList>
            <person name="Yu D."/>
        </authorList>
    </citation>
    <scope>NUCLEOTIDE SEQUENCE [LARGE SCALE GENOMIC DNA]</scope>
    <source>
        <tissue evidence="2">Leaf</tissue>
    </source>
</reference>
<dbReference type="CDD" id="cd06222">
    <property type="entry name" value="RNase_H_like"/>
    <property type="match status" value="1"/>
</dbReference>
<evidence type="ECO:0000313" key="3">
    <source>
        <dbReference type="Proteomes" id="UP001358586"/>
    </source>
</evidence>
<dbReference type="Pfam" id="PF13456">
    <property type="entry name" value="RVT_3"/>
    <property type="match status" value="1"/>
</dbReference>
<evidence type="ECO:0000313" key="2">
    <source>
        <dbReference type="EMBL" id="KAK5826118.1"/>
    </source>
</evidence>
<proteinExistence type="predicted"/>